<dbReference type="InterPro" id="IPR025001">
    <property type="entry name" value="DUF3902"/>
</dbReference>
<protein>
    <recommendedName>
        <fullName evidence="4">DUF3902 family protein</fullName>
    </recommendedName>
</protein>
<keyword evidence="1" id="KW-0472">Membrane</keyword>
<accession>A0A0G8C125</accession>
<dbReference type="EMBL" id="LCYN01000031">
    <property type="protein sequence ID" value="KKZ93445.1"/>
    <property type="molecule type" value="Genomic_DNA"/>
</dbReference>
<evidence type="ECO:0000313" key="3">
    <source>
        <dbReference type="Proteomes" id="UP000035350"/>
    </source>
</evidence>
<feature type="transmembrane region" description="Helical" evidence="1">
    <location>
        <begin position="7"/>
        <end position="27"/>
    </location>
</feature>
<evidence type="ECO:0008006" key="4">
    <source>
        <dbReference type="Google" id="ProtNLM"/>
    </source>
</evidence>
<evidence type="ECO:0000313" key="2">
    <source>
        <dbReference type="EMBL" id="KKZ93445.1"/>
    </source>
</evidence>
<dbReference type="Proteomes" id="UP000035350">
    <property type="component" value="Unassembled WGS sequence"/>
</dbReference>
<gene>
    <name evidence="2" type="ORF">B4147_2681</name>
</gene>
<evidence type="ECO:0000256" key="1">
    <source>
        <dbReference type="SAM" id="Phobius"/>
    </source>
</evidence>
<reference evidence="3" key="2">
    <citation type="submission" date="2015-04" db="EMBL/GenBank/DDBJ databases">
        <title>Draft Genome Sequences of Eight Spore-Forming Food Isolates of Bacillus cereus Genome sequencing.</title>
        <authorList>
            <person name="Krawcyk A.O."/>
            <person name="de Jong A."/>
            <person name="Eijlander R.T."/>
            <person name="Berendsen E.M."/>
            <person name="Holsappel S."/>
            <person name="Wells-Bennik M."/>
            <person name="Kuipers O.P."/>
        </authorList>
    </citation>
    <scope>NUCLEOTIDE SEQUENCE [LARGE SCALE GENOMIC DNA]</scope>
    <source>
        <strain evidence="3">B4147</strain>
    </source>
</reference>
<dbReference type="PATRIC" id="fig|1396.433.peg.5416"/>
<dbReference type="AlphaFoldDB" id="A0A0G8C125"/>
<feature type="transmembrane region" description="Helical" evidence="1">
    <location>
        <begin position="66"/>
        <end position="88"/>
    </location>
</feature>
<comment type="caution">
    <text evidence="2">The sequence shown here is derived from an EMBL/GenBank/DDBJ whole genome shotgun (WGS) entry which is preliminary data.</text>
</comment>
<feature type="transmembrane region" description="Helical" evidence="1">
    <location>
        <begin position="100"/>
        <end position="124"/>
    </location>
</feature>
<sequence length="168" mass="19304">MKSVLKSILISFVFSAVGMCWLLFLLFKEDGDWLLSWVGVLMAFLSLYTLIDLYCKYTYDIKLSKLFIKATVTTFSFAVLGITFGIVHELLQPWSLSLMVWYWLLVLLLFVTTIILLVFVVFVNRKNYNIPGRYRILILLNLFLTLAPVLWSLLLTIIGNGMNASAGW</sequence>
<keyword evidence="1" id="KW-1133">Transmembrane helix</keyword>
<keyword evidence="1" id="KW-0812">Transmembrane</keyword>
<reference evidence="2 3" key="1">
    <citation type="journal article" date="2015" name="Genome Announc.">
        <title>Next-Generation Whole-Genome Sequencing of Eight Strains of Bacillus cereus, Isolated from Food.</title>
        <authorList>
            <person name="Krawczyk A.O."/>
            <person name="de Jong A."/>
            <person name="Eijlander R.T."/>
            <person name="Berendsen E.M."/>
            <person name="Holsappel S."/>
            <person name="Wells-Bennik M.H."/>
            <person name="Kuipers O.P."/>
        </authorList>
    </citation>
    <scope>NUCLEOTIDE SEQUENCE [LARGE SCALE GENOMIC DNA]</scope>
    <source>
        <strain evidence="2 3">B4147</strain>
    </source>
</reference>
<dbReference type="RefSeq" id="WP_046959805.1">
    <property type="nucleotide sequence ID" value="NZ_LCYN01000031.1"/>
</dbReference>
<organism evidence="2 3">
    <name type="scientific">Bacillus wiedmannii</name>
    <dbReference type="NCBI Taxonomy" id="1890302"/>
    <lineage>
        <taxon>Bacteria</taxon>
        <taxon>Bacillati</taxon>
        <taxon>Bacillota</taxon>
        <taxon>Bacilli</taxon>
        <taxon>Bacillales</taxon>
        <taxon>Bacillaceae</taxon>
        <taxon>Bacillus</taxon>
        <taxon>Bacillus cereus group</taxon>
    </lineage>
</organism>
<dbReference type="Pfam" id="PF13042">
    <property type="entry name" value="DUF3902"/>
    <property type="match status" value="1"/>
</dbReference>
<proteinExistence type="predicted"/>
<name>A0A0G8C125_9BACI</name>
<feature type="transmembrane region" description="Helical" evidence="1">
    <location>
        <begin position="136"/>
        <end position="158"/>
    </location>
</feature>
<feature type="transmembrane region" description="Helical" evidence="1">
    <location>
        <begin position="33"/>
        <end position="54"/>
    </location>
</feature>